<dbReference type="SUPFAM" id="SSF48340">
    <property type="entry name" value="Interferon-induced guanylate-binding protein 1 (GBP1), C-terminal domain"/>
    <property type="match status" value="1"/>
</dbReference>
<organism evidence="6">
    <name type="scientific">Xenopus tropicalis</name>
    <name type="common">Western clawed frog</name>
    <name type="synonym">Silurana tropicalis</name>
    <dbReference type="NCBI Taxonomy" id="8364"/>
    <lineage>
        <taxon>Eukaryota</taxon>
        <taxon>Metazoa</taxon>
        <taxon>Chordata</taxon>
        <taxon>Craniata</taxon>
        <taxon>Vertebrata</taxon>
        <taxon>Euteleostomi</taxon>
        <taxon>Amphibia</taxon>
        <taxon>Batrachia</taxon>
        <taxon>Anura</taxon>
        <taxon>Pipoidea</taxon>
        <taxon>Pipidae</taxon>
        <taxon>Xenopodinae</taxon>
        <taxon>Xenopus</taxon>
        <taxon>Silurana</taxon>
    </lineage>
</organism>
<dbReference type="PROSITE" id="PS51715">
    <property type="entry name" value="G_GB1_RHD3"/>
    <property type="match status" value="1"/>
</dbReference>
<protein>
    <submittedName>
        <fullName evidence="7 9">Guanylate binding protein 4</fullName>
    </submittedName>
    <submittedName>
        <fullName evidence="6">MGC108424 protein</fullName>
    </submittedName>
</protein>
<dbReference type="Pfam" id="PF02263">
    <property type="entry name" value="GBP"/>
    <property type="match status" value="1"/>
</dbReference>
<keyword evidence="2" id="KW-0378">Hydrolase</keyword>
<dbReference type="InterPro" id="IPR015894">
    <property type="entry name" value="Guanylate-bd_N"/>
</dbReference>
<dbReference type="CDD" id="cd01851">
    <property type="entry name" value="GBP"/>
    <property type="match status" value="1"/>
</dbReference>
<dbReference type="Pfam" id="PF02841">
    <property type="entry name" value="GBP_C"/>
    <property type="match status" value="1"/>
</dbReference>
<evidence type="ECO:0000259" key="5">
    <source>
        <dbReference type="PROSITE" id="PS51715"/>
    </source>
</evidence>
<evidence type="ECO:0000313" key="7">
    <source>
        <dbReference type="Ensembl" id="ENSXETP00000103810"/>
    </source>
</evidence>
<dbReference type="EMBL" id="BC091085">
    <property type="protein sequence ID" value="AAH91085.1"/>
    <property type="molecule type" value="mRNA"/>
</dbReference>
<dbReference type="InterPro" id="IPR036543">
    <property type="entry name" value="Guanylate-bd_C_sf"/>
</dbReference>
<evidence type="ECO:0000256" key="1">
    <source>
        <dbReference type="ARBA" id="ARBA00022741"/>
    </source>
</evidence>
<dbReference type="AlphaFoldDB" id="Q5BKG3"/>
<dbReference type="GeneTree" id="ENSGT00940000154265"/>
<keyword evidence="1" id="KW-0547">Nucleotide-binding</keyword>
<dbReference type="SUPFAM" id="SSF52540">
    <property type="entry name" value="P-loop containing nucleoside triphosphate hydrolases"/>
    <property type="match status" value="2"/>
</dbReference>
<dbReference type="InterPro" id="IPR030386">
    <property type="entry name" value="G_GB1_RHD3_dom"/>
</dbReference>
<dbReference type="InterPro" id="IPR003191">
    <property type="entry name" value="Guanylate-bd/ATL_C"/>
</dbReference>
<dbReference type="Xenbase" id="XB-GENE-5775900">
    <property type="gene designation" value="gbp4"/>
</dbReference>
<dbReference type="Gene3D" id="1.20.1000.10">
    <property type="entry name" value="Guanylate-binding protein, C-terminal domain"/>
    <property type="match status" value="1"/>
</dbReference>
<dbReference type="GeneID" id="595008"/>
<dbReference type="AGR" id="Xenbase:XB-GENE-5775900"/>
<proteinExistence type="evidence at transcript level"/>
<evidence type="ECO:0000256" key="4">
    <source>
        <dbReference type="PROSITE-ProRule" id="PRU01052"/>
    </source>
</evidence>
<evidence type="ECO:0000313" key="10">
    <source>
        <dbReference type="Xenbase" id="XB-GENE-5775900"/>
    </source>
</evidence>
<dbReference type="FunFam" id="3.40.50.300:FF:000422">
    <property type="entry name" value="Guanylate-binding protein 1"/>
    <property type="match status" value="1"/>
</dbReference>
<dbReference type="Gene3D" id="3.40.50.300">
    <property type="entry name" value="P-loop containing nucleotide triphosphate hydrolases"/>
    <property type="match status" value="1"/>
</dbReference>
<dbReference type="Ensembl" id="ENSXETT00000108869">
    <property type="protein sequence ID" value="ENSXETP00000103810"/>
    <property type="gene ID" value="ENSXETG00000044208"/>
</dbReference>
<dbReference type="OrthoDB" id="2135133at2759"/>
<dbReference type="PANTHER" id="PTHR10751">
    <property type="entry name" value="GUANYLATE BINDING PROTEIN"/>
    <property type="match status" value="1"/>
</dbReference>
<dbReference type="GO" id="GO:0003924">
    <property type="term" value="F:GTPase activity"/>
    <property type="evidence" value="ECO:0000318"/>
    <property type="project" value="GO_Central"/>
</dbReference>
<dbReference type="Proteomes" id="UP000008143">
    <property type="component" value="Chromosome 9"/>
</dbReference>
<evidence type="ECO:0000313" key="6">
    <source>
        <dbReference type="EMBL" id="AAH91085.1"/>
    </source>
</evidence>
<dbReference type="InterPro" id="IPR027417">
    <property type="entry name" value="P-loop_NTPase"/>
</dbReference>
<gene>
    <name evidence="7 9 10" type="primary">gbp4</name>
    <name evidence="6" type="synonym">MGC108424</name>
    <name evidence="9" type="synonym">mpa2</name>
</gene>
<keyword evidence="3" id="KW-0342">GTP-binding</keyword>
<evidence type="ECO:0000256" key="2">
    <source>
        <dbReference type="ARBA" id="ARBA00022801"/>
    </source>
</evidence>
<dbReference type="CTD" id="115361"/>
<reference evidence="7" key="4">
    <citation type="submission" date="2021-03" db="UniProtKB">
        <authorList>
            <consortium name="Ensembl"/>
        </authorList>
    </citation>
    <scope>IDENTIFICATION</scope>
</reference>
<name>Q5BKG3_XENTR</name>
<evidence type="ECO:0000313" key="9">
    <source>
        <dbReference type="RefSeq" id="NP_001025620.1"/>
    </source>
</evidence>
<dbReference type="GO" id="GO:0005525">
    <property type="term" value="F:GTP binding"/>
    <property type="evidence" value="ECO:0000318"/>
    <property type="project" value="GO_Central"/>
</dbReference>
<evidence type="ECO:0000313" key="8">
    <source>
        <dbReference type="Proteomes" id="UP000008143"/>
    </source>
</evidence>
<dbReference type="DNASU" id="595008"/>
<dbReference type="KEGG" id="xtr:595008"/>
<reference evidence="6" key="2">
    <citation type="submission" date="2005-03" db="EMBL/GenBank/DDBJ databases">
        <authorList>
            <consortium name="NIH - Xenopus Gene Collection (XGC) project"/>
        </authorList>
    </citation>
    <scope>NUCLEOTIDE SEQUENCE [LARGE SCALE MRNA]</scope>
    <source>
        <tissue evidence="6">Whole body</tissue>
    </source>
</reference>
<dbReference type="OMA" id="SEAWHIY"/>
<reference evidence="9" key="1">
    <citation type="journal article" date="2002" name="Dev. Dyn.">
        <title>Genetic and genomic tools for Xenopus research: The NIH Xenopus initiative.</title>
        <authorList>
            <person name="Klein S.L."/>
            <person name="Strausberg R.L."/>
            <person name="Wagner L."/>
            <person name="Pontius J."/>
            <person name="Clifton S.W."/>
            <person name="Richardson P."/>
        </authorList>
    </citation>
    <scope>NUCLEOTIDE SEQUENCE</scope>
</reference>
<feature type="domain" description="GB1/RHD3-type G" evidence="5">
    <location>
        <begin position="36"/>
        <end position="207"/>
    </location>
</feature>
<dbReference type="RefSeq" id="NP_001025620.1">
    <property type="nucleotide sequence ID" value="NM_001030449.1"/>
</dbReference>
<sequence length="745" mass="83814">MAPIPKMNQPICLIENEPGKKICLNQEAKKILEKISQPLVVVSIVGPYRSGKSYLMNKLAGVKRGGFPLGHTVQANTKGIWMWCVPHPDKSARTLVLLDTEGLGDVDKGNTRNDSAILSLSLLLSSALVYNSRGTIDEDAVKTLYETSELSECIMSRSSLEDEEGNLGDSLFTPLFVWAVRDFSLKPELEGQAVTSDEYLENSLKDKLPVTSLVAERRNFMRMSLRARLPVRKCFTFEVPSTDSKVMCNLENVPEKQLPPGFVETTETFRQFIYNNAEAKTLEGGQVVTGCILGRLANSYIKAVTTKCIASLDHSITEIFLAENDSTIKSATELYKGKMMSKNFDTLQEFQAFHESCLKEALQHLREKSFKYGNVLDKCEHQLKENIDKQKEEVWKALEISSKGKCREIIGRLSKPMSNALEQKKFLVAGGHQKFVKARDEIVKKFHTEPGKGVKADFVLQEFLKSLEELEPTICQTDKALSESVQAPLQIRDLSDATQLTKYIKGYKLKCQSYHRILIQLFGFAGHGKSSFVNSCMYAVGDGEFKDVAGEGSSDGAKTIDRRGYTLTDSITIVDNRGFAKMDSSEAWHIYAQLCNIVPLNQIVLWDTTSQEKMQQLIQDVPIPDLIVPVFVCSSSYTFNEENSALIKVFLKNAQVLTGILPFIILTKKNSGRDKTQTFEQMGMEQIYLLENYTLTNQIATRGNHLPFLTFLKDVLGWVDYIYRGPVNFQQQQAKRKEFLIKNMA</sequence>
<accession>Q5BKG3</accession>
<evidence type="ECO:0000256" key="3">
    <source>
        <dbReference type="ARBA" id="ARBA00023134"/>
    </source>
</evidence>
<reference evidence="7" key="3">
    <citation type="journal article" date="2010" name="Science">
        <title>The genome of the Western clawed frog Xenopus tropicalis.</title>
        <authorList>
            <person name="Hellsten U."/>
            <person name="Harland R.M."/>
            <person name="Gilchrist M.J."/>
            <person name="Hendrix D."/>
            <person name="Jurka J."/>
            <person name="Kapitonov V."/>
            <person name="Ovcharenko I."/>
            <person name="Putnam N.H."/>
            <person name="Shu S."/>
            <person name="Taher L."/>
            <person name="Blitz I.L."/>
            <person name="Blumberg B."/>
            <person name="Dichmann D.S."/>
            <person name="Dubchak I."/>
            <person name="Amaya E."/>
            <person name="Detter J.C."/>
            <person name="Fletcher R."/>
            <person name="Gerhard D.S."/>
            <person name="Goodstein D."/>
            <person name="Graves T."/>
            <person name="Grigoriev I.V."/>
            <person name="Grimwood J."/>
            <person name="Kawashima T."/>
            <person name="Lindquist E."/>
            <person name="Lucas S.M."/>
            <person name="Mead P.E."/>
            <person name="Mitros T."/>
            <person name="Ogino H."/>
            <person name="Ohta Y."/>
            <person name="Poliakov A.V."/>
            <person name="Pollet N."/>
            <person name="Robert J."/>
            <person name="Salamov A."/>
            <person name="Sater A.K."/>
            <person name="Schmutz J."/>
            <person name="Terry A."/>
            <person name="Vize P.D."/>
            <person name="Warren W.C."/>
            <person name="Wells D."/>
            <person name="Wills A."/>
            <person name="Wilson R.K."/>
            <person name="Zimmerman L.B."/>
            <person name="Zorn A.M."/>
            <person name="Grainger R."/>
            <person name="Grammer T."/>
            <person name="Khokha M.K."/>
            <person name="Richardson P.M."/>
            <person name="Rokhsar D.S."/>
        </authorList>
    </citation>
    <scope>NUCLEOTIDE SEQUENCE [LARGE SCALE GENOMIC DNA]</scope>
    <source>
        <strain evidence="7">Nigerian</strain>
    </source>
</reference>
<reference evidence="9" key="5">
    <citation type="submission" date="2025-04" db="UniProtKB">
        <authorList>
            <consortium name="RefSeq"/>
        </authorList>
    </citation>
    <scope>IDENTIFICATION</scope>
</reference>
<keyword evidence="8" id="KW-1185">Reference proteome</keyword>
<comment type="similarity">
    <text evidence="4">Belongs to the TRAFAC class dynamin-like GTPase superfamily. GB1/RHD3 GTPase family.</text>
</comment>